<feature type="signal peptide" evidence="1">
    <location>
        <begin position="1"/>
        <end position="27"/>
    </location>
</feature>
<keyword evidence="1" id="KW-0732">Signal</keyword>
<accession>A0A363NXE2</accession>
<reference evidence="2 3" key="1">
    <citation type="submission" date="2018-04" db="EMBL/GenBank/DDBJ databases">
        <title>Sphingobacterium sp. M46 Genome.</title>
        <authorList>
            <person name="Cheng J."/>
            <person name="Li Y."/>
        </authorList>
    </citation>
    <scope>NUCLEOTIDE SEQUENCE [LARGE SCALE GENOMIC DNA]</scope>
    <source>
        <strain evidence="2 3">M46</strain>
    </source>
</reference>
<evidence type="ECO:0008006" key="4">
    <source>
        <dbReference type="Google" id="ProtNLM"/>
    </source>
</evidence>
<dbReference type="AlphaFoldDB" id="A0A363NXE2"/>
<keyword evidence="3" id="KW-1185">Reference proteome</keyword>
<comment type="caution">
    <text evidence="2">The sequence shown here is derived from an EMBL/GenBank/DDBJ whole genome shotgun (WGS) entry which is preliminary data.</text>
</comment>
<evidence type="ECO:0000313" key="3">
    <source>
        <dbReference type="Proteomes" id="UP000250831"/>
    </source>
</evidence>
<evidence type="ECO:0000313" key="2">
    <source>
        <dbReference type="EMBL" id="PUV25465.1"/>
    </source>
</evidence>
<name>A0A363NXE2_9SPHI</name>
<dbReference type="PROSITE" id="PS51257">
    <property type="entry name" value="PROKAR_LIPOPROTEIN"/>
    <property type="match status" value="1"/>
</dbReference>
<gene>
    <name evidence="2" type="ORF">DCO56_00240</name>
</gene>
<feature type="chain" id="PRO_5016628421" description="Lipoprotein" evidence="1">
    <location>
        <begin position="28"/>
        <end position="225"/>
    </location>
</feature>
<proteinExistence type="predicted"/>
<protein>
    <recommendedName>
        <fullName evidence="4">Lipoprotein</fullName>
    </recommendedName>
</protein>
<dbReference type="EMBL" id="QCXX01000001">
    <property type="protein sequence ID" value="PUV25465.1"/>
    <property type="molecule type" value="Genomic_DNA"/>
</dbReference>
<sequence>MITDNKQITMYKIQSIAILATATLMLAACGNSNQKKNDGSDTATANTIERVRIEKFTNGTPGPEKKNFFLRITDEVKTDSSRIYTTKSLYNQDTVGAKFEIIDFIPAGIIDGQPSDDVGFTKGKIKITSLGTQSNNLVKALGELFQMPTNDAFTKDVVLPNVFSSNKMNVDLSKKTAYSFKLFLENKKAEPAELFFNIDTYKHGIEFSEKDPSFRAGLLSAFTGK</sequence>
<dbReference type="Proteomes" id="UP000250831">
    <property type="component" value="Unassembled WGS sequence"/>
</dbReference>
<evidence type="ECO:0000256" key="1">
    <source>
        <dbReference type="SAM" id="SignalP"/>
    </source>
</evidence>
<organism evidence="2 3">
    <name type="scientific">Sphingobacterium athyrii</name>
    <dbReference type="NCBI Taxonomy" id="2152717"/>
    <lineage>
        <taxon>Bacteria</taxon>
        <taxon>Pseudomonadati</taxon>
        <taxon>Bacteroidota</taxon>
        <taxon>Sphingobacteriia</taxon>
        <taxon>Sphingobacteriales</taxon>
        <taxon>Sphingobacteriaceae</taxon>
        <taxon>Sphingobacterium</taxon>
    </lineage>
</organism>